<keyword evidence="3" id="KW-1185">Reference proteome</keyword>
<protein>
    <submittedName>
        <fullName evidence="2">Uncharacterized protein</fullName>
    </submittedName>
</protein>
<organism evidence="2 3">
    <name type="scientific">Dactylonectria macrodidyma</name>
    <dbReference type="NCBI Taxonomy" id="307937"/>
    <lineage>
        <taxon>Eukaryota</taxon>
        <taxon>Fungi</taxon>
        <taxon>Dikarya</taxon>
        <taxon>Ascomycota</taxon>
        <taxon>Pezizomycotina</taxon>
        <taxon>Sordariomycetes</taxon>
        <taxon>Hypocreomycetidae</taxon>
        <taxon>Hypocreales</taxon>
        <taxon>Nectriaceae</taxon>
        <taxon>Dactylonectria</taxon>
    </lineage>
</organism>
<accession>A0A9P9FAA2</accession>
<feature type="compositionally biased region" description="Polar residues" evidence="1">
    <location>
        <begin position="29"/>
        <end position="42"/>
    </location>
</feature>
<feature type="region of interest" description="Disordered" evidence="1">
    <location>
        <begin position="1"/>
        <end position="121"/>
    </location>
</feature>
<dbReference type="Proteomes" id="UP000738349">
    <property type="component" value="Unassembled WGS sequence"/>
</dbReference>
<feature type="compositionally biased region" description="Low complexity" evidence="1">
    <location>
        <begin position="56"/>
        <end position="115"/>
    </location>
</feature>
<feature type="compositionally biased region" description="Basic and acidic residues" evidence="1">
    <location>
        <begin position="282"/>
        <end position="302"/>
    </location>
</feature>
<evidence type="ECO:0000256" key="1">
    <source>
        <dbReference type="SAM" id="MobiDB-lite"/>
    </source>
</evidence>
<evidence type="ECO:0000313" key="2">
    <source>
        <dbReference type="EMBL" id="KAH7156161.1"/>
    </source>
</evidence>
<sequence>MSPSTRFGGTRGIKAKSVSKVADAVRPSTPLSAKTADQTGDTPKNVDAPKVVDTPNTRSAARRNAAAKTTTSTDLTITTKPKSASKLPSASTPSSTANPSTPSSNNSASSTDSASRNVTHSKEITDAVTALSRELEIPINLSRRERDQKAINEVMSIYLEHGVNWDHQTRIGFAKVLSKVKATASSEHITSNHAIWRAVTQRSHGWNWGYWIAFRTVYGKDFLQSRVRGIKIRTIQASFPGTDIWSAMTPAGVTRTKLETPTPEPITQTPTKTKTSFSIPKLYERKRPHPDIVTEGTTDRRGSLRAKKHRRYTPMTDREFLSLTTSGAPSPGEPEVLSPPASSVAAQDGEENLAGQSVKSPVPEADVNSAAVQSIVARPVLGSEVLTKREENLIVGNTTANNATANNATANNANQDRGDTAIGGGAAQPNGEWDDEVKRESMFQQLKRELSIQVANQVQDAELRTRQRIADLPRPSTFVNECINQIFADMLDIKQRLSVLEDDNAARNRNAAIFNIPSGLSGDSMQRSLETLGRQVQNCTRDIYQLKTNQPYEEDPILSHIKREPIQPSDSEMEDY</sequence>
<feature type="compositionally biased region" description="Low complexity" evidence="1">
    <location>
        <begin position="403"/>
        <end position="414"/>
    </location>
</feature>
<dbReference type="OrthoDB" id="5105494at2759"/>
<feature type="region of interest" description="Disordered" evidence="1">
    <location>
        <begin position="256"/>
        <end position="361"/>
    </location>
</feature>
<proteinExistence type="predicted"/>
<gene>
    <name evidence="2" type="ORF">EDB81DRAFT_756664</name>
</gene>
<feature type="region of interest" description="Disordered" evidence="1">
    <location>
        <begin position="555"/>
        <end position="576"/>
    </location>
</feature>
<evidence type="ECO:0000313" key="3">
    <source>
        <dbReference type="Proteomes" id="UP000738349"/>
    </source>
</evidence>
<feature type="compositionally biased region" description="Basic residues" evidence="1">
    <location>
        <begin position="303"/>
        <end position="312"/>
    </location>
</feature>
<feature type="compositionally biased region" description="Low complexity" evidence="1">
    <location>
        <begin position="259"/>
        <end position="275"/>
    </location>
</feature>
<name>A0A9P9FAA2_9HYPO</name>
<comment type="caution">
    <text evidence="2">The sequence shown here is derived from an EMBL/GenBank/DDBJ whole genome shotgun (WGS) entry which is preliminary data.</text>
</comment>
<dbReference type="EMBL" id="JAGMUV010000005">
    <property type="protein sequence ID" value="KAH7156161.1"/>
    <property type="molecule type" value="Genomic_DNA"/>
</dbReference>
<dbReference type="AlphaFoldDB" id="A0A9P9FAA2"/>
<feature type="region of interest" description="Disordered" evidence="1">
    <location>
        <begin position="403"/>
        <end position="433"/>
    </location>
</feature>
<reference evidence="2" key="1">
    <citation type="journal article" date="2021" name="Nat. Commun.">
        <title>Genetic determinants of endophytism in the Arabidopsis root mycobiome.</title>
        <authorList>
            <person name="Mesny F."/>
            <person name="Miyauchi S."/>
            <person name="Thiergart T."/>
            <person name="Pickel B."/>
            <person name="Atanasova L."/>
            <person name="Karlsson M."/>
            <person name="Huettel B."/>
            <person name="Barry K.W."/>
            <person name="Haridas S."/>
            <person name="Chen C."/>
            <person name="Bauer D."/>
            <person name="Andreopoulos W."/>
            <person name="Pangilinan J."/>
            <person name="LaButti K."/>
            <person name="Riley R."/>
            <person name="Lipzen A."/>
            <person name="Clum A."/>
            <person name="Drula E."/>
            <person name="Henrissat B."/>
            <person name="Kohler A."/>
            <person name="Grigoriev I.V."/>
            <person name="Martin F.M."/>
            <person name="Hacquard S."/>
        </authorList>
    </citation>
    <scope>NUCLEOTIDE SEQUENCE</scope>
    <source>
        <strain evidence="2">MPI-CAGE-AT-0147</strain>
    </source>
</reference>